<dbReference type="Pfam" id="PF02541">
    <property type="entry name" value="Ppx-GppA"/>
    <property type="match status" value="1"/>
</dbReference>
<sequence>MRITEKFFKHFPPLEEEIKYARDFINNEFEKINDKFDFADSTLVGVAATVTTIAAYDLRLETYDGEKVNMHEMRFETIDEIYNKFKKLSIDEIKKIPQISKGREDVIFAGILILRDFMKKFKFDRIIASDRGVRYGAILELQRIKF</sequence>
<evidence type="ECO:0000313" key="3">
    <source>
        <dbReference type="Proteomes" id="UP000182200"/>
    </source>
</evidence>
<accession>A0ABM9USZ1</accession>
<evidence type="ECO:0000259" key="1">
    <source>
        <dbReference type="Pfam" id="PF02541"/>
    </source>
</evidence>
<dbReference type="EMBL" id="CZVI01000001">
    <property type="protein sequence ID" value="CUS77103.1"/>
    <property type="molecule type" value="Genomic_DNA"/>
</dbReference>
<comment type="caution">
    <text evidence="2">The sequence shown here is derived from an EMBL/GenBank/DDBJ whole genome shotgun (WGS) entry which is preliminary data.</text>
</comment>
<dbReference type="InterPro" id="IPR003695">
    <property type="entry name" value="Ppx_GppA_N"/>
</dbReference>
<proteinExistence type="predicted"/>
<evidence type="ECO:0000313" key="2">
    <source>
        <dbReference type="EMBL" id="CUS77103.1"/>
    </source>
</evidence>
<dbReference type="Gene3D" id="3.30.420.150">
    <property type="entry name" value="Exopolyphosphatase. Domain 2"/>
    <property type="match status" value="1"/>
</dbReference>
<feature type="domain" description="Ppx/GppA phosphatase N-terminal" evidence="1">
    <location>
        <begin position="2"/>
        <end position="141"/>
    </location>
</feature>
<dbReference type="SUPFAM" id="SSF53067">
    <property type="entry name" value="Actin-like ATPase domain"/>
    <property type="match status" value="1"/>
</dbReference>
<organism evidence="2 3">
    <name type="scientific">Candidatus Kryptonium thompsonii</name>
    <dbReference type="NCBI Taxonomy" id="1633631"/>
    <lineage>
        <taxon>Bacteria</taxon>
        <taxon>Pseudomonadati</taxon>
        <taxon>Candidatus Kryptoniota</taxon>
        <taxon>Candidatus Kryptonium</taxon>
    </lineage>
</organism>
<protein>
    <submittedName>
        <fullName evidence="2">Ppx/GppA phosphatase family protein</fullName>
    </submittedName>
</protein>
<keyword evidence="3" id="KW-1185">Reference proteome</keyword>
<dbReference type="Proteomes" id="UP000182200">
    <property type="component" value="Unassembled WGS sequence"/>
</dbReference>
<reference evidence="2 3" key="1">
    <citation type="submission" date="2015-11" db="EMBL/GenBank/DDBJ databases">
        <authorList>
            <person name="Varghese N."/>
        </authorList>
    </citation>
    <scope>NUCLEOTIDE SEQUENCE [LARGE SCALE GENOMIC DNA]</scope>
    <source>
        <strain evidence="2 3">JGI-8</strain>
    </source>
</reference>
<name>A0ABM9USZ1_9BACT</name>
<gene>
    <name evidence="2" type="ORF">JGI8_00086</name>
</gene>
<dbReference type="InterPro" id="IPR043129">
    <property type="entry name" value="ATPase_NBD"/>
</dbReference>